<reference evidence="3" key="2">
    <citation type="submission" date="2021-09" db="EMBL/GenBank/DDBJ databases">
        <authorList>
            <person name="Gilroy R."/>
        </authorList>
    </citation>
    <scope>NUCLEOTIDE SEQUENCE</scope>
    <source>
        <strain evidence="3">316</strain>
    </source>
</reference>
<name>A0A921E600_9HYPH</name>
<feature type="region of interest" description="Disordered" evidence="1">
    <location>
        <begin position="106"/>
        <end position="155"/>
    </location>
</feature>
<sequence length="155" mass="16277">MTHRPALLAALLLGGAFAVGAARADNGPPNLDVEATCRSAERAQVSLNDNANKDACLHSERDAQADLKKRWNQFPAAAKSQCSNQFQAGGFPSYVELITCLELASGSVPTQPSQDGSATSDVGGKTSGGRKQGSTLTREPSPAQRTNPIEVLQDR</sequence>
<dbReference type="EMBL" id="DYYG01000063">
    <property type="protein sequence ID" value="HJE25909.1"/>
    <property type="molecule type" value="Genomic_DNA"/>
</dbReference>
<evidence type="ECO:0000256" key="1">
    <source>
        <dbReference type="SAM" id="MobiDB-lite"/>
    </source>
</evidence>
<comment type="caution">
    <text evidence="3">The sequence shown here is derived from an EMBL/GenBank/DDBJ whole genome shotgun (WGS) entry which is preliminary data.</text>
</comment>
<accession>A0A921E600</accession>
<reference evidence="3" key="1">
    <citation type="journal article" date="2021" name="PeerJ">
        <title>Extensive microbial diversity within the chicken gut microbiome revealed by metagenomics and culture.</title>
        <authorList>
            <person name="Gilroy R."/>
            <person name="Ravi A."/>
            <person name="Getino M."/>
            <person name="Pursley I."/>
            <person name="Horton D.L."/>
            <person name="Alikhan N.F."/>
            <person name="Baker D."/>
            <person name="Gharbi K."/>
            <person name="Hall N."/>
            <person name="Watson M."/>
            <person name="Adriaenssens E.M."/>
            <person name="Foster-Nyarko E."/>
            <person name="Jarju S."/>
            <person name="Secka A."/>
            <person name="Antonio M."/>
            <person name="Oren A."/>
            <person name="Chaudhuri R.R."/>
            <person name="La Ragione R."/>
            <person name="Hildebrand F."/>
            <person name="Pallen M.J."/>
        </authorList>
    </citation>
    <scope>NUCLEOTIDE SEQUENCE</scope>
    <source>
        <strain evidence="3">316</strain>
    </source>
</reference>
<evidence type="ECO:0000256" key="2">
    <source>
        <dbReference type="SAM" id="SignalP"/>
    </source>
</evidence>
<protein>
    <submittedName>
        <fullName evidence="3">Uncharacterized protein</fullName>
    </submittedName>
</protein>
<evidence type="ECO:0000313" key="3">
    <source>
        <dbReference type="EMBL" id="HJE25909.1"/>
    </source>
</evidence>
<dbReference type="Proteomes" id="UP000742631">
    <property type="component" value="Unassembled WGS sequence"/>
</dbReference>
<feature type="compositionally biased region" description="Polar residues" evidence="1">
    <location>
        <begin position="107"/>
        <end position="120"/>
    </location>
</feature>
<gene>
    <name evidence="3" type="ORF">K8W01_19855</name>
</gene>
<proteinExistence type="predicted"/>
<organism evidence="3 4">
    <name type="scientific">Methylorubrum populi</name>
    <dbReference type="NCBI Taxonomy" id="223967"/>
    <lineage>
        <taxon>Bacteria</taxon>
        <taxon>Pseudomonadati</taxon>
        <taxon>Pseudomonadota</taxon>
        <taxon>Alphaproteobacteria</taxon>
        <taxon>Hyphomicrobiales</taxon>
        <taxon>Methylobacteriaceae</taxon>
        <taxon>Methylorubrum</taxon>
    </lineage>
</organism>
<feature type="signal peptide" evidence="2">
    <location>
        <begin position="1"/>
        <end position="21"/>
    </location>
</feature>
<evidence type="ECO:0000313" key="4">
    <source>
        <dbReference type="Proteomes" id="UP000742631"/>
    </source>
</evidence>
<feature type="compositionally biased region" description="Polar residues" evidence="1">
    <location>
        <begin position="132"/>
        <end position="147"/>
    </location>
</feature>
<feature type="chain" id="PRO_5037134345" evidence="2">
    <location>
        <begin position="22"/>
        <end position="155"/>
    </location>
</feature>
<keyword evidence="2" id="KW-0732">Signal</keyword>
<dbReference type="AlphaFoldDB" id="A0A921E600"/>